<evidence type="ECO:0000256" key="1">
    <source>
        <dbReference type="SAM" id="Phobius"/>
    </source>
</evidence>
<sequence>MGLKNFKIWGIFMVAIIIVAFMLFQQSNTNKKELDQQAIRNMELIKGNFQVTFQAFINQKEQEERKRNLLKHCYKEENGIWTKLENCDYLRFDQFDSLNVRDITFWQNKFKKSSGLILNFPQNSRDTIYINQLFSKIKKQEFFESVFLVDSVNSIIYPNSEIGKKLPLFGKEFKEVYHLPINKEKIIYNDEDHLIYYTPVVIDKFAFYMVGVIKTNTFESAGMRVDFSNLTILVFLLGLMLFSLPILSFLGLTKGDKLTRFGVFSVGLSLVGIMVILGFGFSFSKNHHPLSDQDHEVAMHEIRKSIQAKLFDKTSLLNNWNTDATKLLPQVNVRPANDLIRINKLGGIESIYQNGKLDTLNQIYRSLQHRIYYSYFLKPSEKNEIKEFNKTKSDINYIGSHYSLANSKQESVISRYDSALNLVEAITFSWDTKLTQYDTLREYLFFKKNGLIINKSERIKVAADSLSQLLSAKKWQEVEAIINNNLSSDQDLQWMIPLYLDGHAFNGYLQKVSLENHHFDQDLWMLYLKDEHLEHVYSSLVTFETTILLLFYLLMLALISLANKLNKTKTKNKTIEKFAYNYLYPKKSKAKNFEYLIWFMVIYIFLIIYFYHLPDINFFGIFAILIITTFHFKVITYMMLGPSWQKSNSQLSAEENRKIIKNSRNQEISRFIWIMGLVIAISFGFLAGLIPYISYFILFIWVIGSSYYTFKKRLKISEKNEIKIKPKDETSRESQGSQNSLATNFHYTYTSFFIMWIFMIGFVPGYIIYSKVHQFESKNWEPQKKAENYKDIPDIFWNTYDEGRRLFFGNLTDQNASQVKAFIYTDRSLMQPKLAHFKLIDPATLFKPIQKLKESMLLFISVTIAFLLILALFIWMVYTLTKKIYFLDFEGFLYHHQNPNTSTLNQKVFLCGIDSENYPKWIQNLIDLGNHEITDCTSNPDLKWGESITPDLGAKNIWIIKNVHCLPDPLLLLERLPHFIKAVNENIYLVFSSGFSWKQLLYQIKDPHQKMVFSELFSSFHFEYIPIELDPYLKVKTPNDEKASILIRSRKAYFYNIWSEMSFEEKKICYYFSQEGFFNFTNKPVITELIQKGILVPRGILDGGESSELFPILFDKHFRIFILNNVTEEEIQAFKRDEEKNGNASSIQIAVFSFILLSVALISYFDKNFLDQASTFVAGITGALGGIYSLIRNSLPSLGKSKS</sequence>
<dbReference type="RefSeq" id="WP_084119457.1">
    <property type="nucleotide sequence ID" value="NZ_LT838813.1"/>
</dbReference>
<keyword evidence="3" id="KW-1185">Reference proteome</keyword>
<feature type="transmembrane region" description="Helical" evidence="1">
    <location>
        <begin position="595"/>
        <end position="612"/>
    </location>
</feature>
<feature type="transmembrane region" description="Helical" evidence="1">
    <location>
        <begin position="6"/>
        <end position="24"/>
    </location>
</feature>
<keyword evidence="1" id="KW-0472">Membrane</keyword>
<keyword evidence="1" id="KW-1133">Transmembrane helix</keyword>
<evidence type="ECO:0000313" key="2">
    <source>
        <dbReference type="EMBL" id="SMD42680.1"/>
    </source>
</evidence>
<keyword evidence="1" id="KW-0812">Transmembrane</keyword>
<feature type="transmembrane region" description="Helical" evidence="1">
    <location>
        <begin position="1176"/>
        <end position="1195"/>
    </location>
</feature>
<accession>A0A1W2H166</accession>
<feature type="transmembrane region" description="Helical" evidence="1">
    <location>
        <begin position="856"/>
        <end position="878"/>
    </location>
</feature>
<feature type="transmembrane region" description="Helical" evidence="1">
    <location>
        <begin position="747"/>
        <end position="769"/>
    </location>
</feature>
<feature type="transmembrane region" description="Helical" evidence="1">
    <location>
        <begin position="618"/>
        <end position="640"/>
    </location>
</feature>
<protein>
    <submittedName>
        <fullName evidence="2">Uncharacterized protein</fullName>
    </submittedName>
</protein>
<feature type="transmembrane region" description="Helical" evidence="1">
    <location>
        <begin position="261"/>
        <end position="283"/>
    </location>
</feature>
<feature type="transmembrane region" description="Helical" evidence="1">
    <location>
        <begin position="692"/>
        <end position="710"/>
    </location>
</feature>
<dbReference type="EMBL" id="LT838813">
    <property type="protein sequence ID" value="SMD42680.1"/>
    <property type="molecule type" value="Genomic_DNA"/>
</dbReference>
<proteinExistence type="predicted"/>
<name>A0A1W2H166_9BACT</name>
<gene>
    <name evidence="2" type="ORF">SAMN00777080_1242</name>
</gene>
<feature type="transmembrane region" description="Helical" evidence="1">
    <location>
        <begin position="194"/>
        <end position="213"/>
    </location>
</feature>
<dbReference type="Proteomes" id="UP000192333">
    <property type="component" value="Chromosome I"/>
</dbReference>
<reference evidence="3" key="1">
    <citation type="submission" date="2017-04" db="EMBL/GenBank/DDBJ databases">
        <authorList>
            <person name="Varghese N."/>
            <person name="Submissions S."/>
        </authorList>
    </citation>
    <scope>NUCLEOTIDE SEQUENCE [LARGE SCALE GENOMIC DNA]</scope>
    <source>
        <strain evidence="3">DSM 16537</strain>
    </source>
</reference>
<dbReference type="OrthoDB" id="1113021at2"/>
<dbReference type="AlphaFoldDB" id="A0A1W2H166"/>
<evidence type="ECO:0000313" key="3">
    <source>
        <dbReference type="Proteomes" id="UP000192333"/>
    </source>
</evidence>
<feature type="transmembrane region" description="Helical" evidence="1">
    <location>
        <begin position="1144"/>
        <end position="1164"/>
    </location>
</feature>
<feature type="transmembrane region" description="Helical" evidence="1">
    <location>
        <begin position="536"/>
        <end position="561"/>
    </location>
</feature>
<organism evidence="2 3">
    <name type="scientific">Aquiflexum balticum DSM 16537</name>
    <dbReference type="NCBI Taxonomy" id="758820"/>
    <lineage>
        <taxon>Bacteria</taxon>
        <taxon>Pseudomonadati</taxon>
        <taxon>Bacteroidota</taxon>
        <taxon>Cytophagia</taxon>
        <taxon>Cytophagales</taxon>
        <taxon>Cyclobacteriaceae</taxon>
        <taxon>Aquiflexum</taxon>
    </lineage>
</organism>
<feature type="transmembrane region" description="Helical" evidence="1">
    <location>
        <begin position="233"/>
        <end position="252"/>
    </location>
</feature>